<dbReference type="InterPro" id="IPR051329">
    <property type="entry name" value="NIR_SIR_4Fe-4S"/>
</dbReference>
<organism evidence="9 10">
    <name type="scientific">Pseudomonas matsuisoli</name>
    <dbReference type="NCBI Taxonomy" id="1515666"/>
    <lineage>
        <taxon>Bacteria</taxon>
        <taxon>Pseudomonadati</taxon>
        <taxon>Pseudomonadota</taxon>
        <taxon>Gammaproteobacteria</taxon>
        <taxon>Pseudomonadales</taxon>
        <taxon>Pseudomonadaceae</taxon>
        <taxon>Pseudomonas</taxon>
    </lineage>
</organism>
<dbReference type="EMBL" id="BMPO01000002">
    <property type="protein sequence ID" value="GGJ85014.1"/>
    <property type="molecule type" value="Genomic_DNA"/>
</dbReference>
<protein>
    <submittedName>
        <fullName evidence="9">Precorrin-3B synthase</fullName>
    </submittedName>
</protein>
<evidence type="ECO:0000259" key="7">
    <source>
        <dbReference type="Pfam" id="PF01077"/>
    </source>
</evidence>
<dbReference type="PANTHER" id="PTHR32439:SF9">
    <property type="entry name" value="BLR3264 PROTEIN"/>
    <property type="match status" value="1"/>
</dbReference>
<evidence type="ECO:0000259" key="8">
    <source>
        <dbReference type="Pfam" id="PF03460"/>
    </source>
</evidence>
<dbReference type="Gene3D" id="3.90.480.10">
    <property type="entry name" value="Sulfite Reductase Hemoprotein,Domain 2"/>
    <property type="match status" value="1"/>
</dbReference>
<keyword evidence="10" id="KW-1185">Reference proteome</keyword>
<evidence type="ECO:0000256" key="2">
    <source>
        <dbReference type="ARBA" id="ARBA00022617"/>
    </source>
</evidence>
<evidence type="ECO:0000256" key="6">
    <source>
        <dbReference type="ARBA" id="ARBA00023014"/>
    </source>
</evidence>
<evidence type="ECO:0000313" key="9">
    <source>
        <dbReference type="EMBL" id="GGJ85014.1"/>
    </source>
</evidence>
<dbReference type="InterPro" id="IPR036136">
    <property type="entry name" value="Nit/Sulf_reduc_fer-like_dom_sf"/>
</dbReference>
<keyword evidence="6" id="KW-0411">Iron-sulfur</keyword>
<reference evidence="9" key="1">
    <citation type="journal article" date="2014" name="Int. J. Syst. Evol. Microbiol.">
        <title>Complete genome sequence of Corynebacterium casei LMG S-19264T (=DSM 44701T), isolated from a smear-ripened cheese.</title>
        <authorList>
            <consortium name="US DOE Joint Genome Institute (JGI-PGF)"/>
            <person name="Walter F."/>
            <person name="Albersmeier A."/>
            <person name="Kalinowski J."/>
            <person name="Ruckert C."/>
        </authorList>
    </citation>
    <scope>NUCLEOTIDE SEQUENCE</scope>
    <source>
        <strain evidence="9">JCM 30078</strain>
    </source>
</reference>
<feature type="domain" description="Nitrite/Sulfite reductase ferredoxin-like" evidence="8">
    <location>
        <begin position="7"/>
        <end position="63"/>
    </location>
</feature>
<gene>
    <name evidence="9" type="ORF">GCM10009304_08760</name>
</gene>
<feature type="domain" description="Nitrite/Sulfite reductase ferredoxin-like" evidence="8">
    <location>
        <begin position="234"/>
        <end position="299"/>
    </location>
</feature>
<keyword evidence="3" id="KW-0479">Metal-binding</keyword>
<dbReference type="InterPro" id="IPR005117">
    <property type="entry name" value="NiRdtase/SiRdtase_haem-b_fer"/>
</dbReference>
<evidence type="ECO:0000313" key="10">
    <source>
        <dbReference type="Proteomes" id="UP000635983"/>
    </source>
</evidence>
<dbReference type="Pfam" id="PF01077">
    <property type="entry name" value="NIR_SIR"/>
    <property type="match status" value="1"/>
</dbReference>
<evidence type="ECO:0000256" key="4">
    <source>
        <dbReference type="ARBA" id="ARBA00023002"/>
    </source>
</evidence>
<dbReference type="SUPFAM" id="SSF55124">
    <property type="entry name" value="Nitrite/Sulfite reductase N-terminal domain-like"/>
    <property type="match status" value="2"/>
</dbReference>
<dbReference type="SUPFAM" id="SSF56014">
    <property type="entry name" value="Nitrite and sulphite reductase 4Fe-4S domain-like"/>
    <property type="match status" value="2"/>
</dbReference>
<comment type="caution">
    <text evidence="9">The sequence shown here is derived from an EMBL/GenBank/DDBJ whole genome shotgun (WGS) entry which is preliminary data.</text>
</comment>
<dbReference type="GO" id="GO:0051539">
    <property type="term" value="F:4 iron, 4 sulfur cluster binding"/>
    <property type="evidence" value="ECO:0007669"/>
    <property type="project" value="UniProtKB-KW"/>
</dbReference>
<dbReference type="AlphaFoldDB" id="A0A917PNL0"/>
<dbReference type="GO" id="GO:0016491">
    <property type="term" value="F:oxidoreductase activity"/>
    <property type="evidence" value="ECO:0007669"/>
    <property type="project" value="UniProtKB-KW"/>
</dbReference>
<dbReference type="Gene3D" id="3.30.413.10">
    <property type="entry name" value="Sulfite Reductase Hemoprotein, domain 1"/>
    <property type="match status" value="2"/>
</dbReference>
<dbReference type="RefSeq" id="WP_229779205.1">
    <property type="nucleotide sequence ID" value="NZ_BMPO01000002.1"/>
</dbReference>
<dbReference type="GO" id="GO:0020037">
    <property type="term" value="F:heme binding"/>
    <property type="evidence" value="ECO:0007669"/>
    <property type="project" value="InterPro"/>
</dbReference>
<proteinExistence type="predicted"/>
<dbReference type="Pfam" id="PF03460">
    <property type="entry name" value="NIR_SIR_ferr"/>
    <property type="match status" value="2"/>
</dbReference>
<reference evidence="9" key="2">
    <citation type="submission" date="2020-09" db="EMBL/GenBank/DDBJ databases">
        <authorList>
            <person name="Sun Q."/>
            <person name="Ohkuma M."/>
        </authorList>
    </citation>
    <scope>NUCLEOTIDE SEQUENCE</scope>
    <source>
        <strain evidence="9">JCM 30078</strain>
    </source>
</reference>
<feature type="domain" description="Nitrite/sulphite reductase 4Fe-4S" evidence="7">
    <location>
        <begin position="75"/>
        <end position="210"/>
    </location>
</feature>
<name>A0A917PNL0_9PSED</name>
<evidence type="ECO:0000256" key="3">
    <source>
        <dbReference type="ARBA" id="ARBA00022723"/>
    </source>
</evidence>
<dbReference type="InterPro" id="IPR045854">
    <property type="entry name" value="NO2/SO3_Rdtase_4Fe4S_sf"/>
</dbReference>
<sequence>MSAQDGGICRVKLAAGRLTATQARVIAESAARFGNSILELTNRSNLQIRGVRLDAARELAGALVTAGLGPRVPGADDVRNVLLSPAAGRDPSAYLDTRALGDRLLDLLQDEPSFHGLSAKFAILLDGGEVLSVLEHPHDIWLSACPDGKRFNVGLAGIPGADCLGSVADADVPMWVDRVLRTFLAFATPDQSRIRDVMASAARTAFLREVTTAPLTDATAIAGERSLSDAPGVYRQRQAGLCMVVAQSCLGRLEANQLAALATLAERYGRGWIHLTPWQGVVLPDVEQGLADEALAAVADVGMLVDPAAPLTRLVACSGNAGCAKAQADTKADAVRLADALADVEAPPKVHLSGCARSCASARVQPFTLLAQPGGRYHLYQRIEAQAGLGLRQASDIDIESAAAWLRMHHRESFND</sequence>
<dbReference type="GO" id="GO:0046872">
    <property type="term" value="F:metal ion binding"/>
    <property type="evidence" value="ECO:0007669"/>
    <property type="project" value="UniProtKB-KW"/>
</dbReference>
<dbReference type="InterPro" id="IPR006067">
    <property type="entry name" value="NO2/SO3_Rdtase_4Fe4S_dom"/>
</dbReference>
<keyword evidence="4" id="KW-0560">Oxidoreductase</keyword>
<keyword evidence="5" id="KW-0408">Iron</keyword>
<dbReference type="NCBIfam" id="TIGR02435">
    <property type="entry name" value="CobG"/>
    <property type="match status" value="1"/>
</dbReference>
<keyword evidence="2" id="KW-0349">Heme</keyword>
<dbReference type="InterPro" id="IPR012798">
    <property type="entry name" value="Cbl_synth_CobG-like"/>
</dbReference>
<keyword evidence="1" id="KW-0004">4Fe-4S</keyword>
<evidence type="ECO:0000256" key="5">
    <source>
        <dbReference type="ARBA" id="ARBA00023004"/>
    </source>
</evidence>
<dbReference type="Proteomes" id="UP000635983">
    <property type="component" value="Unassembled WGS sequence"/>
</dbReference>
<accession>A0A917PNL0</accession>
<dbReference type="PANTHER" id="PTHR32439">
    <property type="entry name" value="FERREDOXIN--NITRITE REDUCTASE, CHLOROPLASTIC"/>
    <property type="match status" value="1"/>
</dbReference>
<evidence type="ECO:0000256" key="1">
    <source>
        <dbReference type="ARBA" id="ARBA00022485"/>
    </source>
</evidence>